<dbReference type="PANTHER" id="PTHR45913">
    <property type="entry name" value="EPM2A-INTERACTING PROTEIN 1"/>
    <property type="match status" value="1"/>
</dbReference>
<gene>
    <name evidence="1" type="ORF">EIN_321700</name>
</gene>
<evidence type="ECO:0000313" key="1">
    <source>
        <dbReference type="EMBL" id="ELP93747.1"/>
    </source>
</evidence>
<reference evidence="1 2" key="1">
    <citation type="submission" date="2012-10" db="EMBL/GenBank/DDBJ databases">
        <authorList>
            <person name="Zafar N."/>
            <person name="Inman J."/>
            <person name="Hall N."/>
            <person name="Lorenzi H."/>
            <person name="Caler E."/>
        </authorList>
    </citation>
    <scope>NUCLEOTIDE SEQUENCE [LARGE SCALE GENOMIC DNA]</scope>
    <source>
        <strain evidence="1 2">IP1</strain>
    </source>
</reference>
<proteinExistence type="predicted"/>
<sequence length="664" mass="76270">MKHIKELLRPENKYSAEYIAQETNKEIHKRLGKNVDSYSTTNDAGNERGSFITMMAALMMGACGLTNNQIDSMSKLISIILLMSNVPQKVVNTALSSSTMQRRFVLISKKTGYDLQLIFKQCDYYTLMADSAMNSGVEYFSLFVRFVFSDGSFVDKRIKIENYDGKTDAAGWLGWIMKMLELMDVDLIKCIGACFDGSYVLIRNGGLSGKLLAKIKERDGLNGFDSNYCFSHRTNKATEKCFESQWGLAIESFLDGLTVQTTRTAWDQFCAKNHIKGAVLKLVQRSETRWLQTVLILDNMFENLPSLQEFYSEREQCQKPFGPRNIMGECNVNCKLFVACMFFTQIVLSKVKIINDWLQTANLLYPVAYQRVKDLILNIFELRHKVVLTDYLEKIKYTEDLDDNEKFILKKYSIHLLVKLSDAMILRFAIPSRKMTKEDLFDAGLLKENQVKGTNMANFGKLQRKLKGKELVVNIKIYNNFDAKSFEESDDQELKAEFTKFQDWYCANIEKVEEIANRLEREERADATEAIRTLVKQVRLTSTDQTEATDIAEDCSSSEIDKEKRANAIQHRKQIRALFKKEAEDFLKSCPVKKLTLNTLFVLMTQEEKNQFSCLFNLVKKMNAKSPTTCPVERSFNKIGQYDRANMSVEKKVAYMDVGDALKN</sequence>
<protein>
    <recommendedName>
        <fullName evidence="3">DUF4371 domain-containing protein</fullName>
    </recommendedName>
</protein>
<dbReference type="AlphaFoldDB" id="A0A0A1UFX4"/>
<dbReference type="RefSeq" id="XP_004260518.1">
    <property type="nucleotide sequence ID" value="XM_004260470.1"/>
</dbReference>
<dbReference type="PANTHER" id="PTHR45913:SF19">
    <property type="entry name" value="LOW QUALITY PROTEIN: ZINC FINGER BED DOMAIN-CONTAINING PROTEIN 5-LIKE"/>
    <property type="match status" value="1"/>
</dbReference>
<accession>A0A0A1UFX4</accession>
<keyword evidence="2" id="KW-1185">Reference proteome</keyword>
<evidence type="ECO:0000313" key="2">
    <source>
        <dbReference type="Proteomes" id="UP000014680"/>
    </source>
</evidence>
<organism evidence="1 2">
    <name type="scientific">Entamoeba invadens IP1</name>
    <dbReference type="NCBI Taxonomy" id="370355"/>
    <lineage>
        <taxon>Eukaryota</taxon>
        <taxon>Amoebozoa</taxon>
        <taxon>Evosea</taxon>
        <taxon>Archamoebae</taxon>
        <taxon>Mastigamoebida</taxon>
        <taxon>Entamoebidae</taxon>
        <taxon>Entamoeba</taxon>
    </lineage>
</organism>
<dbReference type="GeneID" id="14892713"/>
<dbReference type="EMBL" id="KB206257">
    <property type="protein sequence ID" value="ELP93747.1"/>
    <property type="molecule type" value="Genomic_DNA"/>
</dbReference>
<dbReference type="Proteomes" id="UP000014680">
    <property type="component" value="Unassembled WGS sequence"/>
</dbReference>
<dbReference type="VEuPathDB" id="AmoebaDB:EIN_321700"/>
<name>A0A0A1UFX4_ENTIV</name>
<evidence type="ECO:0008006" key="3">
    <source>
        <dbReference type="Google" id="ProtNLM"/>
    </source>
</evidence>
<dbReference type="KEGG" id="eiv:EIN_321700"/>